<evidence type="ECO:0000313" key="2">
    <source>
        <dbReference type="EMBL" id="QGZ41574.1"/>
    </source>
</evidence>
<dbReference type="EMBL" id="CP046904">
    <property type="protein sequence ID" value="QGZ41574.1"/>
    <property type="molecule type" value="Genomic_DNA"/>
</dbReference>
<gene>
    <name evidence="2" type="ORF">GO485_22640</name>
    <name evidence="3" type="ORF">IP92_00542</name>
</gene>
<keyword evidence="1" id="KW-0732">Signal</keyword>
<dbReference type="RefSeq" id="WP_145872960.1">
    <property type="nucleotide sequence ID" value="NZ_CP046904.1"/>
</dbReference>
<reference evidence="3 4" key="1">
    <citation type="journal article" date="2015" name="Stand. Genomic Sci.">
        <title>Genomic Encyclopedia of Bacterial and Archaeal Type Strains, Phase III: the genomes of soil and plant-associated and newly described type strains.</title>
        <authorList>
            <person name="Whitman W.B."/>
            <person name="Woyke T."/>
            <person name="Klenk H.P."/>
            <person name="Zhou Y."/>
            <person name="Lilburn T.G."/>
            <person name="Beck B.J."/>
            <person name="De Vos P."/>
            <person name="Vandamme P."/>
            <person name="Eisen J.A."/>
            <person name="Garrity G."/>
            <person name="Hugenholtz P."/>
            <person name="Kyrpides N.C."/>
        </authorList>
    </citation>
    <scope>NUCLEOTIDE SEQUENCE [LARGE SCALE GENOMIC DNA]</scope>
    <source>
        <strain evidence="3 4">CGMCC 1.10685</strain>
    </source>
</reference>
<accession>A0A562Q477</accession>
<dbReference type="OrthoDB" id="8772361at2"/>
<reference evidence="3" key="2">
    <citation type="submission" date="2019-07" db="EMBL/GenBank/DDBJ databases">
        <authorList>
            <person name="Whitman W."/>
            <person name="Huntemann M."/>
            <person name="Clum A."/>
            <person name="Pillay M."/>
            <person name="Palaniappan K."/>
            <person name="Varghese N."/>
            <person name="Mikhailova N."/>
            <person name="Stamatis D."/>
            <person name="Reddy T."/>
            <person name="Daum C."/>
            <person name="Shapiro N."/>
            <person name="Ivanova N."/>
            <person name="Kyrpides N."/>
            <person name="Woyke T."/>
        </authorList>
    </citation>
    <scope>NUCLEOTIDE SEQUENCE</scope>
    <source>
        <strain evidence="3">CGMCC 1.10685</strain>
    </source>
</reference>
<dbReference type="EMBL" id="VLKW01000001">
    <property type="protein sequence ID" value="TWI51555.1"/>
    <property type="molecule type" value="Genomic_DNA"/>
</dbReference>
<feature type="signal peptide" evidence="1">
    <location>
        <begin position="1"/>
        <end position="22"/>
    </location>
</feature>
<name>A0A562Q477_9BURK</name>
<dbReference type="AlphaFoldDB" id="A0A562Q477"/>
<proteinExistence type="predicted"/>
<protein>
    <submittedName>
        <fullName evidence="3">Uncharacterized protein</fullName>
    </submittedName>
</protein>
<dbReference type="Proteomes" id="UP000437862">
    <property type="component" value="Chromosome"/>
</dbReference>
<evidence type="ECO:0000313" key="3">
    <source>
        <dbReference type="EMBL" id="TWI51555.1"/>
    </source>
</evidence>
<reference evidence="2 5" key="3">
    <citation type="submission" date="2019-12" db="EMBL/GenBank/DDBJ databases">
        <title>Draft Genome Sequences of Six Type Strains of the Genus Massilia.</title>
        <authorList>
            <person name="Miess H."/>
            <person name="Frediansyah A."/>
            <person name="Goeker M."/>
            <person name="Gross H."/>
        </authorList>
    </citation>
    <scope>NUCLEOTIDE SEQUENCE [LARGE SCALE GENOMIC DNA]</scope>
    <source>
        <strain evidence="2 5">DSM 26639</strain>
    </source>
</reference>
<evidence type="ECO:0000313" key="4">
    <source>
        <dbReference type="Proteomes" id="UP000315112"/>
    </source>
</evidence>
<dbReference type="Proteomes" id="UP000315112">
    <property type="component" value="Unassembled WGS sequence"/>
</dbReference>
<feature type="chain" id="PRO_5044618227" evidence="1">
    <location>
        <begin position="23"/>
        <end position="269"/>
    </location>
</feature>
<evidence type="ECO:0000313" key="5">
    <source>
        <dbReference type="Proteomes" id="UP000437862"/>
    </source>
</evidence>
<keyword evidence="5" id="KW-1185">Reference proteome</keyword>
<organism evidence="3 4">
    <name type="scientific">Pseudoduganella flava</name>
    <dbReference type="NCBI Taxonomy" id="871742"/>
    <lineage>
        <taxon>Bacteria</taxon>
        <taxon>Pseudomonadati</taxon>
        <taxon>Pseudomonadota</taxon>
        <taxon>Betaproteobacteria</taxon>
        <taxon>Burkholderiales</taxon>
        <taxon>Oxalobacteraceae</taxon>
        <taxon>Telluria group</taxon>
        <taxon>Pseudoduganella</taxon>
    </lineage>
</organism>
<sequence>MRHVLRFAAALPAVFFAASAVAQMRPLTDDEMSRSRGQGLIAVSNSRLGDFDFTRVALDADVTLSANLRHLRLGDYRYAPREGLGADIDMALLQFGRSDGTQAQRTVQIANPYFEFVYRATGDAAVPREVIGMRFGFDSIRGDVGLKINSLSGSMLVSGTAADGSAVTLDTRTDALGGKRWDGACAAPCLSLAQLGGVRAGDAAGASRDFWISVLKTGVQFQAPAGTSQLPDVAQAGIWLNWRDRLTALSTNGVTPPNVAPAVAPVAGR</sequence>
<evidence type="ECO:0000256" key="1">
    <source>
        <dbReference type="SAM" id="SignalP"/>
    </source>
</evidence>